<evidence type="ECO:0008006" key="4">
    <source>
        <dbReference type="Google" id="ProtNLM"/>
    </source>
</evidence>
<name>A0A0D3L212_EMIH1</name>
<feature type="region of interest" description="Disordered" evidence="1">
    <location>
        <begin position="158"/>
        <end position="177"/>
    </location>
</feature>
<reference evidence="2" key="2">
    <citation type="submission" date="2024-10" db="UniProtKB">
        <authorList>
            <consortium name="EnsemblProtists"/>
        </authorList>
    </citation>
    <scope>IDENTIFICATION</scope>
</reference>
<organism evidence="2 3">
    <name type="scientific">Emiliania huxleyi (strain CCMP1516)</name>
    <dbReference type="NCBI Taxonomy" id="280463"/>
    <lineage>
        <taxon>Eukaryota</taxon>
        <taxon>Haptista</taxon>
        <taxon>Haptophyta</taxon>
        <taxon>Prymnesiophyceae</taxon>
        <taxon>Isochrysidales</taxon>
        <taxon>Noelaerhabdaceae</taxon>
        <taxon>Emiliania</taxon>
    </lineage>
</organism>
<proteinExistence type="predicted"/>
<dbReference type="HOGENOM" id="CLU_1520572_0_0_1"/>
<reference evidence="3" key="1">
    <citation type="journal article" date="2013" name="Nature">
        <title>Pan genome of the phytoplankton Emiliania underpins its global distribution.</title>
        <authorList>
            <person name="Read B.A."/>
            <person name="Kegel J."/>
            <person name="Klute M.J."/>
            <person name="Kuo A."/>
            <person name="Lefebvre S.C."/>
            <person name="Maumus F."/>
            <person name="Mayer C."/>
            <person name="Miller J."/>
            <person name="Monier A."/>
            <person name="Salamov A."/>
            <person name="Young J."/>
            <person name="Aguilar M."/>
            <person name="Claverie J.M."/>
            <person name="Frickenhaus S."/>
            <person name="Gonzalez K."/>
            <person name="Herman E.K."/>
            <person name="Lin Y.C."/>
            <person name="Napier J."/>
            <person name="Ogata H."/>
            <person name="Sarno A.F."/>
            <person name="Shmutz J."/>
            <person name="Schroeder D."/>
            <person name="de Vargas C."/>
            <person name="Verret F."/>
            <person name="von Dassow P."/>
            <person name="Valentin K."/>
            <person name="Van de Peer Y."/>
            <person name="Wheeler G."/>
            <person name="Dacks J.B."/>
            <person name="Delwiche C.F."/>
            <person name="Dyhrman S.T."/>
            <person name="Glockner G."/>
            <person name="John U."/>
            <person name="Richards T."/>
            <person name="Worden A.Z."/>
            <person name="Zhang X."/>
            <person name="Grigoriev I.V."/>
            <person name="Allen A.E."/>
            <person name="Bidle K."/>
            <person name="Borodovsky M."/>
            <person name="Bowler C."/>
            <person name="Brownlee C."/>
            <person name="Cock J.M."/>
            <person name="Elias M."/>
            <person name="Gladyshev V.N."/>
            <person name="Groth M."/>
            <person name="Guda C."/>
            <person name="Hadaegh A."/>
            <person name="Iglesias-Rodriguez M.D."/>
            <person name="Jenkins J."/>
            <person name="Jones B.M."/>
            <person name="Lawson T."/>
            <person name="Leese F."/>
            <person name="Lindquist E."/>
            <person name="Lobanov A."/>
            <person name="Lomsadze A."/>
            <person name="Malik S.B."/>
            <person name="Marsh M.E."/>
            <person name="Mackinder L."/>
            <person name="Mock T."/>
            <person name="Mueller-Roeber B."/>
            <person name="Pagarete A."/>
            <person name="Parker M."/>
            <person name="Probert I."/>
            <person name="Quesneville H."/>
            <person name="Raines C."/>
            <person name="Rensing S.A."/>
            <person name="Riano-Pachon D.M."/>
            <person name="Richier S."/>
            <person name="Rokitta S."/>
            <person name="Shiraiwa Y."/>
            <person name="Soanes D.M."/>
            <person name="van der Giezen M."/>
            <person name="Wahlund T.M."/>
            <person name="Williams B."/>
            <person name="Wilson W."/>
            <person name="Wolfe G."/>
            <person name="Wurch L.L."/>
        </authorList>
    </citation>
    <scope>NUCLEOTIDE SEQUENCE</scope>
</reference>
<dbReference type="RefSeq" id="XP_005794476.1">
    <property type="nucleotide sequence ID" value="XM_005794419.1"/>
</dbReference>
<dbReference type="PaxDb" id="2903-EOD42047"/>
<dbReference type="GeneID" id="17287317"/>
<keyword evidence="3" id="KW-1185">Reference proteome</keyword>
<protein>
    <recommendedName>
        <fullName evidence="4">Pyruvate phosphate dikinase AMP/ATP-binding domain-containing protein</fullName>
    </recommendedName>
</protein>
<sequence length="177" mass="19463">MDTEWAYTEAGELRLLQARPVTTLHPLDEAMITPPGEPRRLYYDFNVASEATTTSPFTCLDLAVYSDMSLAFLGLAGARIPTDPEQVFFNGQTRQYINMSHAFRLVGPRWFASQLEMVCGPSASLLLLSGASPDHHAGRASEVEPSLGLRWTSTWRPSCAGTTATPPSARARNEYPI</sequence>
<accession>A0A0D3L212</accession>
<evidence type="ECO:0000256" key="1">
    <source>
        <dbReference type="SAM" id="MobiDB-lite"/>
    </source>
</evidence>
<evidence type="ECO:0000313" key="3">
    <source>
        <dbReference type="Proteomes" id="UP000013827"/>
    </source>
</evidence>
<dbReference type="KEGG" id="ehx:EMIHUDRAFT_431916"/>
<dbReference type="Proteomes" id="UP000013827">
    <property type="component" value="Unassembled WGS sequence"/>
</dbReference>
<dbReference type="EnsemblProtists" id="EOD42047">
    <property type="protein sequence ID" value="EOD42047"/>
    <property type="gene ID" value="EMIHUDRAFT_431916"/>
</dbReference>
<evidence type="ECO:0000313" key="2">
    <source>
        <dbReference type="EnsemblProtists" id="EOD42047"/>
    </source>
</evidence>
<dbReference type="AlphaFoldDB" id="A0A0D3L212"/>